<dbReference type="GO" id="GO:0016887">
    <property type="term" value="F:ATP hydrolysis activity"/>
    <property type="evidence" value="ECO:0007669"/>
    <property type="project" value="InterPro"/>
</dbReference>
<dbReference type="GO" id="GO:0005524">
    <property type="term" value="F:ATP binding"/>
    <property type="evidence" value="ECO:0007669"/>
    <property type="project" value="UniProtKB-KW"/>
</dbReference>
<keyword evidence="6" id="KW-1185">Reference proteome</keyword>
<dbReference type="SUPFAM" id="SSF52540">
    <property type="entry name" value="P-loop containing nucleoside triphosphate hydrolases"/>
    <property type="match status" value="1"/>
</dbReference>
<dbReference type="Gene3D" id="3.40.50.300">
    <property type="entry name" value="P-loop containing nucleotide triphosphate hydrolases"/>
    <property type="match status" value="1"/>
</dbReference>
<accession>A0A8J5G3K7</accession>
<dbReference type="EMBL" id="JACMSC010000012">
    <property type="protein sequence ID" value="KAG6495334.1"/>
    <property type="molecule type" value="Genomic_DNA"/>
</dbReference>
<dbReference type="InterPro" id="IPR003593">
    <property type="entry name" value="AAA+_ATPase"/>
</dbReference>
<dbReference type="Pfam" id="PF00004">
    <property type="entry name" value="AAA"/>
    <property type="match status" value="1"/>
</dbReference>
<dbReference type="AlphaFoldDB" id="A0A8J5G3K7"/>
<dbReference type="InterPro" id="IPR027417">
    <property type="entry name" value="P-loop_NTPase"/>
</dbReference>
<dbReference type="GO" id="GO:0000502">
    <property type="term" value="C:proteasome complex"/>
    <property type="evidence" value="ECO:0007669"/>
    <property type="project" value="UniProtKB-ARBA"/>
</dbReference>
<keyword evidence="3" id="KW-0067">ATP-binding</keyword>
<keyword evidence="2" id="KW-0547">Nucleotide-binding</keyword>
<evidence type="ECO:0000256" key="2">
    <source>
        <dbReference type="ARBA" id="ARBA00022741"/>
    </source>
</evidence>
<dbReference type="PROSITE" id="PS00674">
    <property type="entry name" value="AAA"/>
    <property type="match status" value="1"/>
</dbReference>
<name>A0A8J5G3K7_ZINOF</name>
<dbReference type="InterPro" id="IPR003960">
    <property type="entry name" value="ATPase_AAA_CS"/>
</dbReference>
<evidence type="ECO:0000256" key="1">
    <source>
        <dbReference type="ARBA" id="ARBA00006914"/>
    </source>
</evidence>
<comment type="caution">
    <text evidence="5">The sequence shown here is derived from an EMBL/GenBank/DDBJ whole genome shotgun (WGS) entry which is preliminary data.</text>
</comment>
<dbReference type="InterPro" id="IPR003959">
    <property type="entry name" value="ATPase_AAA_core"/>
</dbReference>
<dbReference type="SMART" id="SM00382">
    <property type="entry name" value="AAA"/>
    <property type="match status" value="1"/>
</dbReference>
<evidence type="ECO:0000259" key="4">
    <source>
        <dbReference type="SMART" id="SM00382"/>
    </source>
</evidence>
<dbReference type="InterPro" id="IPR050221">
    <property type="entry name" value="26S_Proteasome_ATPase"/>
</dbReference>
<reference evidence="5 6" key="1">
    <citation type="submission" date="2020-08" db="EMBL/GenBank/DDBJ databases">
        <title>Plant Genome Project.</title>
        <authorList>
            <person name="Zhang R.-G."/>
        </authorList>
    </citation>
    <scope>NUCLEOTIDE SEQUENCE [LARGE SCALE GENOMIC DNA]</scope>
    <source>
        <tissue evidence="5">Rhizome</tissue>
    </source>
</reference>
<dbReference type="PANTHER" id="PTHR23073">
    <property type="entry name" value="26S PROTEASOME REGULATORY SUBUNIT"/>
    <property type="match status" value="1"/>
</dbReference>
<protein>
    <recommendedName>
        <fullName evidence="4">AAA+ ATPase domain-containing protein</fullName>
    </recommendedName>
</protein>
<evidence type="ECO:0000313" key="6">
    <source>
        <dbReference type="Proteomes" id="UP000734854"/>
    </source>
</evidence>
<proteinExistence type="inferred from homology"/>
<sequence length="709" mass="78814">MKFWRRLSRGDVYRRLLLSWTRGRSFGACSNLQVISREQSAMRRAVRAVAAAAVISKATTKISRVAKPPNSVSPPACRFLRSSPVEPSSLLYQTISGMRFESGSRWSFDHSSLLPAILLMGAFGAGTIRTSFADANEEDQYRPAATHSATNSDEVKKMASQERQRLEELLRTKKMENGSYPHYYLSVKGQKVTLKFQVPPSCEWSHLIVDIVKNLGFSPETNGGGAEMLLRAWDSAAAWQITLSPSAMKEVTGEKNDNDLCILIFGSRLDAEHCEIEFIKQGSFSASELDTVVGALKLAGEKGDPKKSSRDQKDSKRGYNYSKHTEKFSALEAMGVRVYGHDETSGVSGDGSISWDNIAGYEEQKREIEDSILLALQRPEVYDDIARGTRCKFESNRPRAVLFEGPPGTGKTSSARVIAKQAVVGAQVETNYGGRLFALGWFNVMGHLNSYDMGHLTELLQLGVPLLYVPLEVIMSKYYGESERLLGNVFSLANELQNGAIIFLDEVDSFATSRESDIHEATRRILSVLLRQIDGFEQETQVVIIAATNRRQDLDPALISRFDSTIMFSLPDLQTRVEIAAQYAKHLLKTELLLLASATEGDSKFISKPVPFTYLGHAPNVLAIEVKHARALRIFMSGRDIRDVCQQAERHWASKVIRGQAPKNDEGTLKLPPIEEYIQCAEKRREALLVAAPTVSQSSRFMWKPSALA</sequence>
<evidence type="ECO:0000256" key="3">
    <source>
        <dbReference type="ARBA" id="ARBA00022840"/>
    </source>
</evidence>
<organism evidence="5 6">
    <name type="scientific">Zingiber officinale</name>
    <name type="common">Ginger</name>
    <name type="synonym">Amomum zingiber</name>
    <dbReference type="NCBI Taxonomy" id="94328"/>
    <lineage>
        <taxon>Eukaryota</taxon>
        <taxon>Viridiplantae</taxon>
        <taxon>Streptophyta</taxon>
        <taxon>Embryophyta</taxon>
        <taxon>Tracheophyta</taxon>
        <taxon>Spermatophyta</taxon>
        <taxon>Magnoliopsida</taxon>
        <taxon>Liliopsida</taxon>
        <taxon>Zingiberales</taxon>
        <taxon>Zingiberaceae</taxon>
        <taxon>Zingiber</taxon>
    </lineage>
</organism>
<gene>
    <name evidence="5" type="ORF">ZIOFF_043137</name>
</gene>
<dbReference type="Proteomes" id="UP000734854">
    <property type="component" value="Unassembled WGS sequence"/>
</dbReference>
<evidence type="ECO:0000313" key="5">
    <source>
        <dbReference type="EMBL" id="KAG6495334.1"/>
    </source>
</evidence>
<feature type="domain" description="AAA+ ATPase" evidence="4">
    <location>
        <begin position="397"/>
        <end position="572"/>
    </location>
</feature>
<comment type="similarity">
    <text evidence="1">Belongs to the AAA ATPase family.</text>
</comment>